<accession>A0AAW0ZC85</accession>
<protein>
    <recommendedName>
        <fullName evidence="3">Secreted protein</fullName>
    </recommendedName>
</protein>
<comment type="caution">
    <text evidence="1">The sequence shown here is derived from an EMBL/GenBank/DDBJ whole genome shotgun (WGS) entry which is preliminary data.</text>
</comment>
<dbReference type="AlphaFoldDB" id="A0AAW0ZC85"/>
<dbReference type="EMBL" id="JAWNGG020000280">
    <property type="protein sequence ID" value="KAK9295187.1"/>
    <property type="molecule type" value="Genomic_DNA"/>
</dbReference>
<gene>
    <name evidence="1" type="ORF">QLX08_010431</name>
</gene>
<sequence>MMLLGRSLPVADTRGLFAFAFAFSRCVLAARVACFQFTSYIVVILDTRSAALFIFMRVFVHGSPCTIFEFPAELSRCNVEKCQRRLCGSGQPLSIFGAPDREFRVRNEAGTSDGPSLTVARTTTSTGSLSLCYALASLTIQNPLRSVICRRQEGDRGRINQREVKREKA</sequence>
<evidence type="ECO:0008006" key="3">
    <source>
        <dbReference type="Google" id="ProtNLM"/>
    </source>
</evidence>
<organism evidence="1 2">
    <name type="scientific">Tetragonisca angustula</name>
    <dbReference type="NCBI Taxonomy" id="166442"/>
    <lineage>
        <taxon>Eukaryota</taxon>
        <taxon>Metazoa</taxon>
        <taxon>Ecdysozoa</taxon>
        <taxon>Arthropoda</taxon>
        <taxon>Hexapoda</taxon>
        <taxon>Insecta</taxon>
        <taxon>Pterygota</taxon>
        <taxon>Neoptera</taxon>
        <taxon>Endopterygota</taxon>
        <taxon>Hymenoptera</taxon>
        <taxon>Apocrita</taxon>
        <taxon>Aculeata</taxon>
        <taxon>Apoidea</taxon>
        <taxon>Anthophila</taxon>
        <taxon>Apidae</taxon>
        <taxon>Tetragonisca</taxon>
    </lineage>
</organism>
<evidence type="ECO:0000313" key="2">
    <source>
        <dbReference type="Proteomes" id="UP001432146"/>
    </source>
</evidence>
<proteinExistence type="predicted"/>
<name>A0AAW0ZC85_9HYME</name>
<reference evidence="1 2" key="1">
    <citation type="submission" date="2024-05" db="EMBL/GenBank/DDBJ databases">
        <title>The nuclear and mitochondrial genome assemblies of Tetragonisca angustula (Apidae: Meliponini), a tiny yet remarkable pollinator in the Neotropics.</title>
        <authorList>
            <person name="Ferrari R."/>
            <person name="Ricardo P.C."/>
            <person name="Dias F.C."/>
            <person name="Araujo N.S."/>
            <person name="Soares D.O."/>
            <person name="Zhou Q.-S."/>
            <person name="Zhu C.-D."/>
            <person name="Coutinho L."/>
            <person name="Airas M.C."/>
            <person name="Batista T.M."/>
        </authorList>
    </citation>
    <scope>NUCLEOTIDE SEQUENCE [LARGE SCALE GENOMIC DNA]</scope>
    <source>
        <strain evidence="1">ASF017062</strain>
        <tissue evidence="1">Abdomen</tissue>
    </source>
</reference>
<evidence type="ECO:0000313" key="1">
    <source>
        <dbReference type="EMBL" id="KAK9295187.1"/>
    </source>
</evidence>
<dbReference type="Proteomes" id="UP001432146">
    <property type="component" value="Unassembled WGS sequence"/>
</dbReference>
<keyword evidence="2" id="KW-1185">Reference proteome</keyword>